<proteinExistence type="predicted"/>
<name>A0A381S2V0_9ZZZZ</name>
<dbReference type="SUPFAM" id="SSF52283">
    <property type="entry name" value="Formate/glycerate dehydrogenase catalytic domain-like"/>
    <property type="match status" value="1"/>
</dbReference>
<dbReference type="Gene3D" id="3.40.50.720">
    <property type="entry name" value="NAD(P)-binding Rossmann-like Domain"/>
    <property type="match status" value="2"/>
</dbReference>
<dbReference type="GO" id="GO:0016491">
    <property type="term" value="F:oxidoreductase activity"/>
    <property type="evidence" value="ECO:0007669"/>
    <property type="project" value="UniProtKB-KW"/>
</dbReference>
<dbReference type="EMBL" id="UINC01002600">
    <property type="protein sequence ID" value="SUZ98380.1"/>
    <property type="molecule type" value="Genomic_DNA"/>
</dbReference>
<dbReference type="AlphaFoldDB" id="A0A381S2V0"/>
<evidence type="ECO:0000256" key="2">
    <source>
        <dbReference type="ARBA" id="ARBA00023027"/>
    </source>
</evidence>
<dbReference type="Pfam" id="PF02826">
    <property type="entry name" value="2-Hacid_dh_C"/>
    <property type="match status" value="1"/>
</dbReference>
<dbReference type="InterPro" id="IPR036291">
    <property type="entry name" value="NAD(P)-bd_dom_sf"/>
</dbReference>
<dbReference type="GO" id="GO:0051287">
    <property type="term" value="F:NAD binding"/>
    <property type="evidence" value="ECO:0007669"/>
    <property type="project" value="InterPro"/>
</dbReference>
<reference evidence="4" key="1">
    <citation type="submission" date="2018-05" db="EMBL/GenBank/DDBJ databases">
        <authorList>
            <person name="Lanie J.A."/>
            <person name="Ng W.-L."/>
            <person name="Kazmierczak K.M."/>
            <person name="Andrzejewski T.M."/>
            <person name="Davidsen T.M."/>
            <person name="Wayne K.J."/>
            <person name="Tettelin H."/>
            <person name="Glass J.I."/>
            <person name="Rusch D."/>
            <person name="Podicherti R."/>
            <person name="Tsui H.-C.T."/>
            <person name="Winkler M.E."/>
        </authorList>
    </citation>
    <scope>NUCLEOTIDE SEQUENCE</scope>
</reference>
<evidence type="ECO:0000313" key="4">
    <source>
        <dbReference type="EMBL" id="SUZ98380.1"/>
    </source>
</evidence>
<dbReference type="PANTHER" id="PTHR43333:SF1">
    <property type="entry name" value="D-ISOMER SPECIFIC 2-HYDROXYACID DEHYDROGENASE NAD-BINDING DOMAIN-CONTAINING PROTEIN"/>
    <property type="match status" value="1"/>
</dbReference>
<dbReference type="SUPFAM" id="SSF51735">
    <property type="entry name" value="NAD(P)-binding Rossmann-fold domains"/>
    <property type="match status" value="1"/>
</dbReference>
<dbReference type="PANTHER" id="PTHR43333">
    <property type="entry name" value="2-HACID_DH_C DOMAIN-CONTAINING PROTEIN"/>
    <property type="match status" value="1"/>
</dbReference>
<evidence type="ECO:0000259" key="3">
    <source>
        <dbReference type="Pfam" id="PF02826"/>
    </source>
</evidence>
<sequence>MSILFHSTFINNKQWLRNIKKKFKGQKIYTFKDKPNYDKIDYAIVWNLPDKLFAKLKNLRAIFSLGAGVEHILNLPSYKDTPIVRLKDPALADRIFNHVLSQILNHQLKLEHYRKAQKAKVWQNELDTYLNNQIQVGILGAGFIGTIVGQNLQKLNYNVVGFKNTSVKKKNFFQIYSKNKLNDFIKSSDIIISILPSTPNTTNFINKNFLRKMKKKSLLINVGRGTSVNEKDLISHLKSNKNFYASLDVFKEEPLSKKHPLWSLKNVIITPHIAGVTVLDSAIDQMHNRWLQIIKTEKIKNDVNLKKGY</sequence>
<keyword evidence="2" id="KW-0520">NAD</keyword>
<keyword evidence="1" id="KW-0560">Oxidoreductase</keyword>
<protein>
    <recommendedName>
        <fullName evidence="3">D-isomer specific 2-hydroxyacid dehydrogenase NAD-binding domain-containing protein</fullName>
    </recommendedName>
</protein>
<evidence type="ECO:0000256" key="1">
    <source>
        <dbReference type="ARBA" id="ARBA00023002"/>
    </source>
</evidence>
<organism evidence="4">
    <name type="scientific">marine metagenome</name>
    <dbReference type="NCBI Taxonomy" id="408172"/>
    <lineage>
        <taxon>unclassified sequences</taxon>
        <taxon>metagenomes</taxon>
        <taxon>ecological metagenomes</taxon>
    </lineage>
</organism>
<feature type="domain" description="D-isomer specific 2-hydroxyacid dehydrogenase NAD-binding" evidence="3">
    <location>
        <begin position="101"/>
        <end position="274"/>
    </location>
</feature>
<accession>A0A381S2V0</accession>
<dbReference type="InterPro" id="IPR006140">
    <property type="entry name" value="D-isomer_DH_NAD-bd"/>
</dbReference>
<gene>
    <name evidence="4" type="ORF">METZ01_LOCUS51234</name>
</gene>